<keyword evidence="1" id="KW-0175">Coiled coil</keyword>
<keyword evidence="2" id="KW-1133">Transmembrane helix</keyword>
<dbReference type="EMBL" id="DS548606">
    <property type="protein sequence ID" value="EDR28062.1"/>
    <property type="molecule type" value="Genomic_DNA"/>
</dbReference>
<dbReference type="RefSeq" id="XP_001735744.1">
    <property type="nucleotide sequence ID" value="XM_001735692.1"/>
</dbReference>
<keyword evidence="2" id="KW-0472">Membrane</keyword>
<keyword evidence="4" id="KW-1185">Reference proteome</keyword>
<name>B0EBQ0_ENTDS</name>
<protein>
    <submittedName>
        <fullName evidence="3">Uncharacterized protein</fullName>
    </submittedName>
</protein>
<dbReference type="eggNOG" id="ENOG502RIF4">
    <property type="taxonomic scope" value="Eukaryota"/>
</dbReference>
<sequence length="141" mass="15954">MALQLLPPLIAAGGKVLCAVVAGRVGTKALESFTSNKNADASKSVEELKQIVIESENKIQKEKDDKVKLVEFYKKQQQEFEEQMNTRLIERDNQIISLQNQINQLKDKSSRKPSNWEVYFKWGLIVVNVIILVVGVLLLLT</sequence>
<reference evidence="4" key="1">
    <citation type="submission" date="2007-12" db="EMBL/GenBank/DDBJ databases">
        <title>Annotation of Entamoeba dispar SAW760.</title>
        <authorList>
            <person name="Lorenzi H."/>
            <person name="Inman J."/>
            <person name="Schobel S."/>
            <person name="Amedeo P."/>
            <person name="Caler E."/>
        </authorList>
    </citation>
    <scope>NUCLEOTIDE SEQUENCE [LARGE SCALE GENOMIC DNA]</scope>
    <source>
        <strain evidence="4">ATCC PRA-260 / SAW760</strain>
    </source>
</reference>
<gene>
    <name evidence="3" type="ORF">EDI_325390</name>
</gene>
<proteinExistence type="predicted"/>
<dbReference type="AlphaFoldDB" id="B0EBQ0"/>
<keyword evidence="2" id="KW-0812">Transmembrane</keyword>
<accession>B0EBQ0</accession>
<evidence type="ECO:0000256" key="1">
    <source>
        <dbReference type="SAM" id="Coils"/>
    </source>
</evidence>
<evidence type="ECO:0000256" key="2">
    <source>
        <dbReference type="SAM" id="Phobius"/>
    </source>
</evidence>
<evidence type="ECO:0000313" key="3">
    <source>
        <dbReference type="EMBL" id="EDR28062.1"/>
    </source>
</evidence>
<feature type="coiled-coil region" evidence="1">
    <location>
        <begin position="38"/>
        <end position="108"/>
    </location>
</feature>
<dbReference type="GeneID" id="5880707"/>
<feature type="transmembrane region" description="Helical" evidence="2">
    <location>
        <begin position="119"/>
        <end position="140"/>
    </location>
</feature>
<evidence type="ECO:0000313" key="4">
    <source>
        <dbReference type="Proteomes" id="UP000008076"/>
    </source>
</evidence>
<dbReference type="Proteomes" id="UP000008076">
    <property type="component" value="Unassembled WGS sequence"/>
</dbReference>
<dbReference type="VEuPathDB" id="AmoebaDB:EDI_325390"/>
<dbReference type="KEGG" id="edi:EDI_325390"/>
<organism evidence="4">
    <name type="scientific">Entamoeba dispar (strain ATCC PRA-260 / SAW760)</name>
    <dbReference type="NCBI Taxonomy" id="370354"/>
    <lineage>
        <taxon>Eukaryota</taxon>
        <taxon>Amoebozoa</taxon>
        <taxon>Evosea</taxon>
        <taxon>Archamoebae</taxon>
        <taxon>Mastigamoebida</taxon>
        <taxon>Entamoebidae</taxon>
        <taxon>Entamoeba</taxon>
    </lineage>
</organism>